<accession>A0A7L3GSX4</accession>
<dbReference type="PANTHER" id="PTHR13771">
    <property type="entry name" value="INTERCELLULAR ADHESION MOLECULE"/>
    <property type="match status" value="1"/>
</dbReference>
<dbReference type="InterPro" id="IPR003598">
    <property type="entry name" value="Ig_sub2"/>
</dbReference>
<evidence type="ECO:0000259" key="3">
    <source>
        <dbReference type="PROSITE" id="PS50835"/>
    </source>
</evidence>
<evidence type="ECO:0000256" key="1">
    <source>
        <dbReference type="ARBA" id="ARBA00022553"/>
    </source>
</evidence>
<dbReference type="PROSITE" id="PS50835">
    <property type="entry name" value="IG_LIKE"/>
    <property type="match status" value="1"/>
</dbReference>
<dbReference type="InterPro" id="IPR036179">
    <property type="entry name" value="Ig-like_dom_sf"/>
</dbReference>
<dbReference type="PANTHER" id="PTHR13771:SF9">
    <property type="entry name" value="INTERCELLULAR ADHESION MOLECULE 5"/>
    <property type="match status" value="1"/>
</dbReference>
<dbReference type="Gene3D" id="2.60.40.10">
    <property type="entry name" value="Immunoglobulins"/>
    <property type="match status" value="1"/>
</dbReference>
<name>A0A7L3GSX4_9AVES</name>
<dbReference type="GO" id="GO:0005178">
    <property type="term" value="F:integrin binding"/>
    <property type="evidence" value="ECO:0007669"/>
    <property type="project" value="InterPro"/>
</dbReference>
<reference evidence="4 5" key="1">
    <citation type="submission" date="2019-09" db="EMBL/GenBank/DDBJ databases">
        <title>Bird 10,000 Genomes (B10K) Project - Family phase.</title>
        <authorList>
            <person name="Zhang G."/>
        </authorList>
    </citation>
    <scope>NUCLEOTIDE SEQUENCE [LARGE SCALE GENOMIC DNA]</scope>
    <source>
        <strain evidence="4">B10K-DU-029-28</strain>
    </source>
</reference>
<keyword evidence="5" id="KW-1185">Reference proteome</keyword>
<dbReference type="Pfam" id="PF13895">
    <property type="entry name" value="Ig_2"/>
    <property type="match status" value="1"/>
</dbReference>
<keyword evidence="1" id="KW-0597">Phosphoprotein</keyword>
<protein>
    <submittedName>
        <fullName evidence="4">ICAM5 protein</fullName>
    </submittedName>
</protein>
<dbReference type="Proteomes" id="UP000528690">
    <property type="component" value="Unassembled WGS sequence"/>
</dbReference>
<dbReference type="EMBL" id="VZTV01110619">
    <property type="protein sequence ID" value="NXT95285.1"/>
    <property type="molecule type" value="Genomic_DNA"/>
</dbReference>
<sequence length="113" mass="11676">FVVPILALPAAAPRMDDGSCPPSQNWTEGQDETLRCSARGNPPPRLECTKHGEPFPAGVPHHVTRADAGTYHCQATNSLGTAVRSVTVWVHCEWRRGAGGLGGAGGVGGAGAH</sequence>
<feature type="non-terminal residue" evidence="4">
    <location>
        <position position="1"/>
    </location>
</feature>
<dbReference type="OrthoDB" id="6250964at2759"/>
<dbReference type="SMART" id="SM00408">
    <property type="entry name" value="IGc2"/>
    <property type="match status" value="1"/>
</dbReference>
<dbReference type="SUPFAM" id="SSF48726">
    <property type="entry name" value="Immunoglobulin"/>
    <property type="match status" value="1"/>
</dbReference>
<dbReference type="InterPro" id="IPR003599">
    <property type="entry name" value="Ig_sub"/>
</dbReference>
<evidence type="ECO:0000313" key="5">
    <source>
        <dbReference type="Proteomes" id="UP000528690"/>
    </source>
</evidence>
<dbReference type="InterPro" id="IPR013783">
    <property type="entry name" value="Ig-like_fold"/>
</dbReference>
<dbReference type="InterPro" id="IPR007110">
    <property type="entry name" value="Ig-like_dom"/>
</dbReference>
<feature type="non-terminal residue" evidence="4">
    <location>
        <position position="113"/>
    </location>
</feature>
<feature type="region of interest" description="Disordered" evidence="2">
    <location>
        <begin position="13"/>
        <end position="42"/>
    </location>
</feature>
<dbReference type="FunFam" id="2.60.40.10:FF:002232">
    <property type="entry name" value="Intercellular adhesion molecule 3"/>
    <property type="match status" value="1"/>
</dbReference>
<gene>
    <name evidence="4" type="primary">Icam5</name>
    <name evidence="4" type="ORF">ANHRUF_R11466</name>
</gene>
<dbReference type="AlphaFoldDB" id="A0A7L3GSX4"/>
<proteinExistence type="predicted"/>
<dbReference type="SMART" id="SM00409">
    <property type="entry name" value="IG"/>
    <property type="match status" value="1"/>
</dbReference>
<evidence type="ECO:0000313" key="4">
    <source>
        <dbReference type="EMBL" id="NXT95285.1"/>
    </source>
</evidence>
<evidence type="ECO:0000256" key="2">
    <source>
        <dbReference type="SAM" id="MobiDB-lite"/>
    </source>
</evidence>
<organism evidence="4 5">
    <name type="scientific">Anhinga rufa</name>
    <name type="common">African darter</name>
    <dbReference type="NCBI Taxonomy" id="317792"/>
    <lineage>
        <taxon>Eukaryota</taxon>
        <taxon>Metazoa</taxon>
        <taxon>Chordata</taxon>
        <taxon>Craniata</taxon>
        <taxon>Vertebrata</taxon>
        <taxon>Euteleostomi</taxon>
        <taxon>Archelosauria</taxon>
        <taxon>Archosauria</taxon>
        <taxon>Dinosauria</taxon>
        <taxon>Saurischia</taxon>
        <taxon>Theropoda</taxon>
        <taxon>Coelurosauria</taxon>
        <taxon>Aves</taxon>
        <taxon>Neognathae</taxon>
        <taxon>Neoaves</taxon>
        <taxon>Aequornithes</taxon>
        <taxon>Suliformes</taxon>
        <taxon>Anhingidae</taxon>
        <taxon>Anhinga</taxon>
    </lineage>
</organism>
<comment type="caution">
    <text evidence="4">The sequence shown here is derived from an EMBL/GenBank/DDBJ whole genome shotgun (WGS) entry which is preliminary data.</text>
</comment>
<dbReference type="GO" id="GO:0007155">
    <property type="term" value="P:cell adhesion"/>
    <property type="evidence" value="ECO:0007669"/>
    <property type="project" value="InterPro"/>
</dbReference>
<feature type="domain" description="Ig-like" evidence="3">
    <location>
        <begin position="13"/>
        <end position="87"/>
    </location>
</feature>
<dbReference type="GO" id="GO:0005886">
    <property type="term" value="C:plasma membrane"/>
    <property type="evidence" value="ECO:0007669"/>
    <property type="project" value="TreeGrafter"/>
</dbReference>
<dbReference type="InterPro" id="IPR047012">
    <property type="entry name" value="ICAM_VCAM"/>
</dbReference>